<evidence type="ECO:0000313" key="12">
    <source>
        <dbReference type="Proteomes" id="UP000762676"/>
    </source>
</evidence>
<dbReference type="Gene3D" id="1.50.10.10">
    <property type="match status" value="1"/>
</dbReference>
<evidence type="ECO:0000256" key="2">
    <source>
        <dbReference type="ARBA" id="ARBA00007072"/>
    </source>
</evidence>
<dbReference type="InterPro" id="IPR008928">
    <property type="entry name" value="6-hairpin_glycosidase_sf"/>
</dbReference>
<keyword evidence="7" id="KW-0326">Glycosidase</keyword>
<organism evidence="11 12">
    <name type="scientific">Elysia marginata</name>
    <dbReference type="NCBI Taxonomy" id="1093978"/>
    <lineage>
        <taxon>Eukaryota</taxon>
        <taxon>Metazoa</taxon>
        <taxon>Spiralia</taxon>
        <taxon>Lophotrochozoa</taxon>
        <taxon>Mollusca</taxon>
        <taxon>Gastropoda</taxon>
        <taxon>Heterobranchia</taxon>
        <taxon>Euthyneura</taxon>
        <taxon>Panpulmonata</taxon>
        <taxon>Sacoglossa</taxon>
        <taxon>Placobranchoidea</taxon>
        <taxon>Plakobranchidae</taxon>
        <taxon>Elysia</taxon>
    </lineage>
</organism>
<dbReference type="InterPro" id="IPR001701">
    <property type="entry name" value="Glyco_hydro_9"/>
</dbReference>
<proteinExistence type="inferred from homology"/>
<keyword evidence="6" id="KW-0119">Carbohydrate metabolism</keyword>
<dbReference type="EMBL" id="BMAT01008385">
    <property type="protein sequence ID" value="GFR83738.1"/>
    <property type="molecule type" value="Genomic_DNA"/>
</dbReference>
<evidence type="ECO:0000256" key="7">
    <source>
        <dbReference type="ARBA" id="ARBA00023295"/>
    </source>
</evidence>
<dbReference type="GO" id="GO:0008810">
    <property type="term" value="F:cellulase activity"/>
    <property type="evidence" value="ECO:0007669"/>
    <property type="project" value="UniProtKB-EC"/>
</dbReference>
<evidence type="ECO:0000256" key="4">
    <source>
        <dbReference type="ARBA" id="ARBA00022801"/>
    </source>
</evidence>
<keyword evidence="12" id="KW-1185">Reference proteome</keyword>
<evidence type="ECO:0000256" key="5">
    <source>
        <dbReference type="ARBA" id="ARBA00023001"/>
    </source>
</evidence>
<sequence length="239" mass="27165">MLNSTLLNLIWLLTLTSGGCTSGVHFEDSLNTKANHEKIPISRNSSQLPPAIATVSPVTILNPFIPSHNFWPLVPVVGEQTTSRDHHSAELFDFWKKPPSHNFWPWIPLKGSRFPGVWRNRTRKVHVPEHSFWPLVPVPRGLGPGHKQRETPITTELPPLPWPPSRHRYNYGEVLYKSILFYEVQRSGQLSENRKIRWRGDSAVDDKGVLGEDLSGGWYDCKCDTPHSTQDTLHTANCI</sequence>
<comment type="similarity">
    <text evidence="2">Belongs to the glycosyl hydrolase 9 (cellulase E) family.</text>
</comment>
<accession>A0AAV4GD96</accession>
<dbReference type="GO" id="GO:0030245">
    <property type="term" value="P:cellulose catabolic process"/>
    <property type="evidence" value="ECO:0007669"/>
    <property type="project" value="UniProtKB-KW"/>
</dbReference>
<feature type="chain" id="PRO_5043640894" description="cellulase" evidence="9">
    <location>
        <begin position="19"/>
        <end position="239"/>
    </location>
</feature>
<keyword evidence="4" id="KW-0378">Hydrolase</keyword>
<evidence type="ECO:0000256" key="6">
    <source>
        <dbReference type="ARBA" id="ARBA00023277"/>
    </source>
</evidence>
<evidence type="ECO:0000256" key="9">
    <source>
        <dbReference type="SAM" id="SignalP"/>
    </source>
</evidence>
<evidence type="ECO:0000256" key="1">
    <source>
        <dbReference type="ARBA" id="ARBA00000966"/>
    </source>
</evidence>
<keyword evidence="8" id="KW-0624">Polysaccharide degradation</keyword>
<dbReference type="EC" id="3.2.1.4" evidence="3"/>
<dbReference type="Pfam" id="PF00759">
    <property type="entry name" value="Glyco_hydro_9"/>
    <property type="match status" value="1"/>
</dbReference>
<evidence type="ECO:0000256" key="3">
    <source>
        <dbReference type="ARBA" id="ARBA00012601"/>
    </source>
</evidence>
<comment type="catalytic activity">
    <reaction evidence="1">
        <text>Endohydrolysis of (1-&gt;4)-beta-D-glucosidic linkages in cellulose, lichenin and cereal beta-D-glucans.</text>
        <dbReference type="EC" id="3.2.1.4"/>
    </reaction>
</comment>
<reference evidence="11 12" key="1">
    <citation type="journal article" date="2021" name="Elife">
        <title>Chloroplast acquisition without the gene transfer in kleptoplastic sea slugs, Plakobranchus ocellatus.</title>
        <authorList>
            <person name="Maeda T."/>
            <person name="Takahashi S."/>
            <person name="Yoshida T."/>
            <person name="Shimamura S."/>
            <person name="Takaki Y."/>
            <person name="Nagai Y."/>
            <person name="Toyoda A."/>
            <person name="Suzuki Y."/>
            <person name="Arimoto A."/>
            <person name="Ishii H."/>
            <person name="Satoh N."/>
            <person name="Nishiyama T."/>
            <person name="Hasebe M."/>
            <person name="Maruyama T."/>
            <person name="Minagawa J."/>
            <person name="Obokata J."/>
            <person name="Shigenobu S."/>
        </authorList>
    </citation>
    <scope>NUCLEOTIDE SEQUENCE [LARGE SCALE GENOMIC DNA]</scope>
</reference>
<name>A0AAV4GD96_9GAST</name>
<dbReference type="SUPFAM" id="SSF48208">
    <property type="entry name" value="Six-hairpin glycosidases"/>
    <property type="match status" value="1"/>
</dbReference>
<keyword evidence="5" id="KW-0136">Cellulose degradation</keyword>
<keyword evidence="9" id="KW-0732">Signal</keyword>
<dbReference type="AlphaFoldDB" id="A0AAV4GD96"/>
<gene>
    <name evidence="11" type="ORF">ElyMa_004131900</name>
</gene>
<feature type="signal peptide" evidence="9">
    <location>
        <begin position="1"/>
        <end position="18"/>
    </location>
</feature>
<evidence type="ECO:0000259" key="10">
    <source>
        <dbReference type="Pfam" id="PF00759"/>
    </source>
</evidence>
<evidence type="ECO:0000313" key="11">
    <source>
        <dbReference type="EMBL" id="GFR83738.1"/>
    </source>
</evidence>
<comment type="caution">
    <text evidence="11">The sequence shown here is derived from an EMBL/GenBank/DDBJ whole genome shotgun (WGS) entry which is preliminary data.</text>
</comment>
<evidence type="ECO:0000256" key="8">
    <source>
        <dbReference type="ARBA" id="ARBA00023326"/>
    </source>
</evidence>
<dbReference type="InterPro" id="IPR012341">
    <property type="entry name" value="6hp_glycosidase-like_sf"/>
</dbReference>
<dbReference type="Proteomes" id="UP000762676">
    <property type="component" value="Unassembled WGS sequence"/>
</dbReference>
<dbReference type="PANTHER" id="PTHR22298">
    <property type="entry name" value="ENDO-1,4-BETA-GLUCANASE"/>
    <property type="match status" value="1"/>
</dbReference>
<protein>
    <recommendedName>
        <fullName evidence="3">cellulase</fullName>
        <ecNumber evidence="3">3.2.1.4</ecNumber>
    </recommendedName>
</protein>
<feature type="domain" description="Glycoside hydrolase family 9" evidence="10">
    <location>
        <begin position="171"/>
        <end position="221"/>
    </location>
</feature>